<feature type="domain" description="DUF374" evidence="1">
    <location>
        <begin position="60"/>
        <end position="131"/>
    </location>
</feature>
<dbReference type="InterPro" id="IPR007172">
    <property type="entry name" value="DUF374"/>
</dbReference>
<evidence type="ECO:0000313" key="2">
    <source>
        <dbReference type="EMBL" id="GBR75375.1"/>
    </source>
</evidence>
<comment type="caution">
    <text evidence="2">The sequence shown here is derived from an EMBL/GenBank/DDBJ whole genome shotgun (WGS) entry which is preliminary data.</text>
</comment>
<sequence>MFTALSQFCKKIGLILLYRLVSPTLRLDSTEVDALVAQYLGQGRSILFCSWHELSFIGFYWFRQRGAGALMEASLKGDVLAAMSNFYGIKDFRVTDDYKNPQTIRGTVGFIKHIKQGNCGVIALDGPNGPRRVAKPGMIKIAQKTNAVIFPIAAAYSRKLVLRRRWDKYQVPLLGAKAALRVMKPLEIPASLTEENEKALYEEVVSDLNRAMEVAEKAVKPGSSNKKA</sequence>
<keyword evidence="3" id="KW-1185">Reference proteome</keyword>
<organism evidence="2 3">
    <name type="scientific">Candidatus Termititenax persephonae</name>
    <dbReference type="NCBI Taxonomy" id="2218525"/>
    <lineage>
        <taxon>Bacteria</taxon>
        <taxon>Bacillati</taxon>
        <taxon>Candidatus Margulisiibacteriota</taxon>
        <taxon>Candidatus Termititenacia</taxon>
        <taxon>Candidatus Termititenacales</taxon>
        <taxon>Candidatus Termititenacaceae</taxon>
        <taxon>Candidatus Termititenax</taxon>
    </lineage>
</organism>
<dbReference type="Pfam" id="PF04028">
    <property type="entry name" value="DUF374"/>
    <property type="match status" value="1"/>
</dbReference>
<accession>A0A388TGL1</accession>
<protein>
    <recommendedName>
        <fullName evidence="1">DUF374 domain-containing protein</fullName>
    </recommendedName>
</protein>
<gene>
    <name evidence="2" type="ORF">NO2_0056</name>
</gene>
<name>A0A388TGL1_9BACT</name>
<evidence type="ECO:0000259" key="1">
    <source>
        <dbReference type="Pfam" id="PF04028"/>
    </source>
</evidence>
<dbReference type="EMBL" id="BGZO01000001">
    <property type="protein sequence ID" value="GBR75375.1"/>
    <property type="molecule type" value="Genomic_DNA"/>
</dbReference>
<dbReference type="AlphaFoldDB" id="A0A388TGL1"/>
<evidence type="ECO:0000313" key="3">
    <source>
        <dbReference type="Proteomes" id="UP000275925"/>
    </source>
</evidence>
<proteinExistence type="predicted"/>
<dbReference type="Proteomes" id="UP000275925">
    <property type="component" value="Unassembled WGS sequence"/>
</dbReference>
<reference evidence="2 3" key="1">
    <citation type="journal article" date="2019" name="ISME J.">
        <title>Genome analyses of uncultured TG2/ZB3 bacteria in 'Margulisbacteria' specifically attached to ectosymbiotic spirochetes of protists in the termite gut.</title>
        <authorList>
            <person name="Utami Y.D."/>
            <person name="Kuwahara H."/>
            <person name="Igai K."/>
            <person name="Murakami T."/>
            <person name="Sugaya K."/>
            <person name="Morikawa T."/>
            <person name="Nagura Y."/>
            <person name="Yuki M."/>
            <person name="Deevong P."/>
            <person name="Inoue T."/>
            <person name="Kihara K."/>
            <person name="Lo N."/>
            <person name="Yamada A."/>
            <person name="Ohkuma M."/>
            <person name="Hongoh Y."/>
        </authorList>
    </citation>
    <scope>NUCLEOTIDE SEQUENCE [LARGE SCALE GENOMIC DNA]</scope>
    <source>
        <strain evidence="2">NkOx7-02</strain>
    </source>
</reference>